<keyword evidence="1" id="KW-0378">Hydrolase</keyword>
<evidence type="ECO:0000313" key="1">
    <source>
        <dbReference type="EMBL" id="MCP8898563.1"/>
    </source>
</evidence>
<dbReference type="AlphaFoldDB" id="A0A9X2HU79"/>
<dbReference type="InterPro" id="IPR023214">
    <property type="entry name" value="HAD_sf"/>
</dbReference>
<dbReference type="GO" id="GO:0005829">
    <property type="term" value="C:cytosol"/>
    <property type="evidence" value="ECO:0007669"/>
    <property type="project" value="TreeGrafter"/>
</dbReference>
<dbReference type="InterPro" id="IPR006439">
    <property type="entry name" value="HAD-SF_hydro_IA"/>
</dbReference>
<sequence>MLYIFDWDGTLSDSTGTIVTAMQRAADELRWRVPETEAVRNIIGLGLPEALRELYPEVAESDWAQIRDGYRKHYLALDQESPAELYPRVLDSLDSLRREGHTLTIATGKSRAGLDRVLARLELDGFFHASRCADETASKPDPLMLQELLDHFALPARDAVMVGDTEYDMEMGRRASMPRLAVSYGAHHIDRLRPYEPELCMDCFSEILRWRPL</sequence>
<comment type="caution">
    <text evidence="1">The sequence shown here is derived from an EMBL/GenBank/DDBJ whole genome shotgun (WGS) entry which is preliminary data.</text>
</comment>
<organism evidence="1 2">
    <name type="scientific">Gilvimarinus xylanilyticus</name>
    <dbReference type="NCBI Taxonomy" id="2944139"/>
    <lineage>
        <taxon>Bacteria</taxon>
        <taxon>Pseudomonadati</taxon>
        <taxon>Pseudomonadota</taxon>
        <taxon>Gammaproteobacteria</taxon>
        <taxon>Cellvibrionales</taxon>
        <taxon>Cellvibrionaceae</taxon>
        <taxon>Gilvimarinus</taxon>
    </lineage>
</organism>
<dbReference type="SFLD" id="SFLDG01129">
    <property type="entry name" value="C1.5:_HAD__Beta-PGM__Phosphata"/>
    <property type="match status" value="1"/>
</dbReference>
<dbReference type="Proteomes" id="UP001139319">
    <property type="component" value="Unassembled WGS sequence"/>
</dbReference>
<dbReference type="SUPFAM" id="SSF56784">
    <property type="entry name" value="HAD-like"/>
    <property type="match status" value="1"/>
</dbReference>
<dbReference type="InterPro" id="IPR023198">
    <property type="entry name" value="PGP-like_dom2"/>
</dbReference>
<dbReference type="RefSeq" id="WP_253966837.1">
    <property type="nucleotide sequence ID" value="NZ_JAMFTH010000001.1"/>
</dbReference>
<dbReference type="GO" id="GO:0006281">
    <property type="term" value="P:DNA repair"/>
    <property type="evidence" value="ECO:0007669"/>
    <property type="project" value="TreeGrafter"/>
</dbReference>
<reference evidence="1" key="2">
    <citation type="submission" date="2023-01" db="EMBL/GenBank/DDBJ databases">
        <title>Gilvimarinus xylanilyticus HB14 isolated from Caulerpa lentillifera aquaculture base in Hainan, China.</title>
        <authorList>
            <person name="Zhang Y.-J."/>
        </authorList>
    </citation>
    <scope>NUCLEOTIDE SEQUENCE</scope>
    <source>
        <strain evidence="1">HB14</strain>
    </source>
</reference>
<name>A0A9X2HU79_9GAMM</name>
<dbReference type="InterPro" id="IPR006549">
    <property type="entry name" value="HAD-SF_hydro_IIIA"/>
</dbReference>
<dbReference type="Pfam" id="PF13419">
    <property type="entry name" value="HAD_2"/>
    <property type="match status" value="1"/>
</dbReference>
<dbReference type="NCBIfam" id="TIGR01662">
    <property type="entry name" value="HAD-SF-IIIA"/>
    <property type="match status" value="1"/>
</dbReference>
<dbReference type="InterPro" id="IPR050155">
    <property type="entry name" value="HAD-like_hydrolase_sf"/>
</dbReference>
<dbReference type="EMBL" id="JAMFTH010000001">
    <property type="protein sequence ID" value="MCP8898563.1"/>
    <property type="molecule type" value="Genomic_DNA"/>
</dbReference>
<dbReference type="InterPro" id="IPR036412">
    <property type="entry name" value="HAD-like_sf"/>
</dbReference>
<accession>A0A9X2HU79</accession>
<evidence type="ECO:0000313" key="2">
    <source>
        <dbReference type="Proteomes" id="UP001139319"/>
    </source>
</evidence>
<dbReference type="NCBIfam" id="TIGR01549">
    <property type="entry name" value="HAD-SF-IA-v1"/>
    <property type="match status" value="1"/>
</dbReference>
<dbReference type="PANTHER" id="PTHR43434:SF24">
    <property type="entry name" value="HYDROLASE-RELATED"/>
    <property type="match status" value="1"/>
</dbReference>
<dbReference type="Gene3D" id="1.10.150.240">
    <property type="entry name" value="Putative phosphatase, domain 2"/>
    <property type="match status" value="1"/>
</dbReference>
<dbReference type="SFLD" id="SFLDS00003">
    <property type="entry name" value="Haloacid_Dehalogenase"/>
    <property type="match status" value="1"/>
</dbReference>
<dbReference type="Gene3D" id="3.40.50.1000">
    <property type="entry name" value="HAD superfamily/HAD-like"/>
    <property type="match status" value="1"/>
</dbReference>
<reference evidence="1" key="1">
    <citation type="submission" date="2022-05" db="EMBL/GenBank/DDBJ databases">
        <authorList>
            <person name="Sun H.-N."/>
        </authorList>
    </citation>
    <scope>NUCLEOTIDE SEQUENCE</scope>
    <source>
        <strain evidence="1">HB14</strain>
    </source>
</reference>
<protein>
    <submittedName>
        <fullName evidence="1">HAD-IA family hydrolase</fullName>
    </submittedName>
</protein>
<dbReference type="PANTHER" id="PTHR43434">
    <property type="entry name" value="PHOSPHOGLYCOLATE PHOSPHATASE"/>
    <property type="match status" value="1"/>
</dbReference>
<gene>
    <name evidence="1" type="ORF">M6D89_04540</name>
</gene>
<dbReference type="InterPro" id="IPR041492">
    <property type="entry name" value="HAD_2"/>
</dbReference>
<proteinExistence type="predicted"/>
<keyword evidence="2" id="KW-1185">Reference proteome</keyword>
<dbReference type="GO" id="GO:0008967">
    <property type="term" value="F:phosphoglycolate phosphatase activity"/>
    <property type="evidence" value="ECO:0007669"/>
    <property type="project" value="TreeGrafter"/>
</dbReference>